<sequence length="481" mass="53390">MNANIPRPPHQNQQYSGSRPSISHRRRFQEDPDLQPVFRPSSRLNAGHGYAPVTASDSAHIQPKTLASIAAQASQQLSVAVDLPAAAHVYLWDSTPIGDSQVIDSLHLHGSASVKVANAALTALQKFVDRKDRKPAHGDLIGFFLSPPSKPPSSPSTSLPSNSHVPTDFACFDAGIVLEQHGERVPTNTRGTDSPIPVYWTNVSESALLQTLDSIYPSRRSTVFLYNAAMSKLVYCDLLQHVRLHLTPVRPLSLVENSVAVGLLRKNQQPPHSSGFITINRARCAYLLRNEPTQLPLVGVWASGCRPTSRQVLDTCLAFASAPNLSKLAGPPFLLACFPRLDPRPGQPDPPPSTTSPHYFTWRVESLGQACMMADFRASPGHWIVARSNRSTCWASQSRMSPRRNRWRARRPCLCLTPQTCISPALHHHGPWYHLHVHPRNPYHPDHTHTHWRPHLNRRTIRSSSRSAAKRPARLKPAPNR</sequence>
<feature type="compositionally biased region" description="Polar residues" evidence="1">
    <location>
        <begin position="10"/>
        <end position="21"/>
    </location>
</feature>
<feature type="compositionally biased region" description="Basic residues" evidence="1">
    <location>
        <begin position="450"/>
        <end position="461"/>
    </location>
</feature>
<evidence type="ECO:0000313" key="2">
    <source>
        <dbReference type="EMBL" id="ORZ39373.1"/>
    </source>
</evidence>
<accession>A0A1Y2I070</accession>
<evidence type="ECO:0000313" key="3">
    <source>
        <dbReference type="Proteomes" id="UP000193411"/>
    </source>
</evidence>
<protein>
    <submittedName>
        <fullName evidence="2">Uncharacterized protein</fullName>
    </submittedName>
</protein>
<name>A0A1Y2I070_9FUNG</name>
<dbReference type="EMBL" id="MCFL01000005">
    <property type="protein sequence ID" value="ORZ39373.1"/>
    <property type="molecule type" value="Genomic_DNA"/>
</dbReference>
<organism evidence="2 3">
    <name type="scientific">Catenaria anguillulae PL171</name>
    <dbReference type="NCBI Taxonomy" id="765915"/>
    <lineage>
        <taxon>Eukaryota</taxon>
        <taxon>Fungi</taxon>
        <taxon>Fungi incertae sedis</taxon>
        <taxon>Blastocladiomycota</taxon>
        <taxon>Blastocladiomycetes</taxon>
        <taxon>Blastocladiales</taxon>
        <taxon>Catenariaceae</taxon>
        <taxon>Catenaria</taxon>
    </lineage>
</organism>
<feature type="region of interest" description="Disordered" evidence="1">
    <location>
        <begin position="1"/>
        <end position="49"/>
    </location>
</feature>
<dbReference type="Proteomes" id="UP000193411">
    <property type="component" value="Unassembled WGS sequence"/>
</dbReference>
<evidence type="ECO:0000256" key="1">
    <source>
        <dbReference type="SAM" id="MobiDB-lite"/>
    </source>
</evidence>
<dbReference type="STRING" id="765915.A0A1Y2I070"/>
<reference evidence="2 3" key="1">
    <citation type="submission" date="2016-07" db="EMBL/GenBank/DDBJ databases">
        <title>Pervasive Adenine N6-methylation of Active Genes in Fungi.</title>
        <authorList>
            <consortium name="DOE Joint Genome Institute"/>
            <person name="Mondo S.J."/>
            <person name="Dannebaum R.O."/>
            <person name="Kuo R.C."/>
            <person name="Labutti K."/>
            <person name="Haridas S."/>
            <person name="Kuo A."/>
            <person name="Salamov A."/>
            <person name="Ahrendt S.R."/>
            <person name="Lipzen A."/>
            <person name="Sullivan W."/>
            <person name="Andreopoulos W.B."/>
            <person name="Clum A."/>
            <person name="Lindquist E."/>
            <person name="Daum C."/>
            <person name="Ramamoorthy G.K."/>
            <person name="Gryganskyi A."/>
            <person name="Culley D."/>
            <person name="Magnuson J.K."/>
            <person name="James T.Y."/>
            <person name="O'Malley M.A."/>
            <person name="Stajich J.E."/>
            <person name="Spatafora J.W."/>
            <person name="Visel A."/>
            <person name="Grigoriev I.V."/>
        </authorList>
    </citation>
    <scope>NUCLEOTIDE SEQUENCE [LARGE SCALE GENOMIC DNA]</scope>
    <source>
        <strain evidence="2 3">PL171</strain>
    </source>
</reference>
<proteinExistence type="predicted"/>
<dbReference type="OrthoDB" id="5599841at2759"/>
<comment type="caution">
    <text evidence="2">The sequence shown here is derived from an EMBL/GenBank/DDBJ whole genome shotgun (WGS) entry which is preliminary data.</text>
</comment>
<dbReference type="AlphaFoldDB" id="A0A1Y2I070"/>
<feature type="region of interest" description="Disordered" evidence="1">
    <location>
        <begin position="446"/>
        <end position="481"/>
    </location>
</feature>
<gene>
    <name evidence="2" type="ORF">BCR44DRAFT_1246701</name>
</gene>
<keyword evidence="3" id="KW-1185">Reference proteome</keyword>